<reference evidence="4 6" key="1">
    <citation type="submission" date="2023-07" db="EMBL/GenBank/DDBJ databases">
        <title>Sorghum-associated microbial communities from plants grown in Nebraska, USA.</title>
        <authorList>
            <person name="Schachtman D."/>
        </authorList>
    </citation>
    <scope>NUCLEOTIDE SEQUENCE</scope>
    <source>
        <strain evidence="5 6">BE105</strain>
        <strain evidence="4">BE69</strain>
    </source>
</reference>
<dbReference type="RefSeq" id="WP_209816556.1">
    <property type="nucleotide sequence ID" value="NZ_JAVDTL010000001.1"/>
</dbReference>
<feature type="domain" description="HTH deoR-type" evidence="3">
    <location>
        <begin position="3"/>
        <end position="58"/>
    </location>
</feature>
<evidence type="ECO:0000313" key="7">
    <source>
        <dbReference type="Proteomes" id="UP001253458"/>
    </source>
</evidence>
<organism evidence="4 7">
    <name type="scientific">Acidovorax delafieldii</name>
    <name type="common">Pseudomonas delafieldii</name>
    <dbReference type="NCBI Taxonomy" id="47920"/>
    <lineage>
        <taxon>Bacteria</taxon>
        <taxon>Pseudomonadati</taxon>
        <taxon>Pseudomonadota</taxon>
        <taxon>Betaproteobacteria</taxon>
        <taxon>Burkholderiales</taxon>
        <taxon>Comamonadaceae</taxon>
        <taxon>Acidovorax</taxon>
    </lineage>
</organism>
<dbReference type="AlphaFoldDB" id="A0AAJ2F2N5"/>
<dbReference type="PROSITE" id="PS52050">
    <property type="entry name" value="WYL"/>
    <property type="match status" value="1"/>
</dbReference>
<dbReference type="SUPFAM" id="SSF46785">
    <property type="entry name" value="Winged helix' DNA-binding domain"/>
    <property type="match status" value="1"/>
</dbReference>
<dbReference type="GO" id="GO:0003700">
    <property type="term" value="F:DNA-binding transcription factor activity"/>
    <property type="evidence" value="ECO:0007669"/>
    <property type="project" value="InterPro"/>
</dbReference>
<dbReference type="GO" id="GO:0003677">
    <property type="term" value="F:DNA binding"/>
    <property type="evidence" value="ECO:0007669"/>
    <property type="project" value="UniProtKB-KW"/>
</dbReference>
<evidence type="ECO:0000256" key="1">
    <source>
        <dbReference type="ARBA" id="ARBA00023015"/>
    </source>
</evidence>
<evidence type="ECO:0000313" key="6">
    <source>
        <dbReference type="Proteomes" id="UP001249076"/>
    </source>
</evidence>
<name>A0AAJ2F2N5_ACIDE</name>
<keyword evidence="2" id="KW-0804">Transcription</keyword>
<dbReference type="Pfam" id="PF08279">
    <property type="entry name" value="HTH_11"/>
    <property type="match status" value="1"/>
</dbReference>
<evidence type="ECO:0000256" key="2">
    <source>
        <dbReference type="ARBA" id="ARBA00023163"/>
    </source>
</evidence>
<dbReference type="EMBL" id="JAVDTS010000001">
    <property type="protein sequence ID" value="MDR6835756.1"/>
    <property type="molecule type" value="Genomic_DNA"/>
</dbReference>
<gene>
    <name evidence="4" type="ORF">J2W88_000576</name>
    <name evidence="5" type="ORF">J2W93_000577</name>
</gene>
<evidence type="ECO:0000313" key="4">
    <source>
        <dbReference type="EMBL" id="MDR6765318.1"/>
    </source>
</evidence>
<dbReference type="InterPro" id="IPR051534">
    <property type="entry name" value="CBASS_pafABC_assoc_protein"/>
</dbReference>
<evidence type="ECO:0000259" key="3">
    <source>
        <dbReference type="PROSITE" id="PS51000"/>
    </source>
</evidence>
<dbReference type="InterPro" id="IPR001034">
    <property type="entry name" value="DeoR_HTH"/>
</dbReference>
<dbReference type="Proteomes" id="UP001249076">
    <property type="component" value="Unassembled WGS sequence"/>
</dbReference>
<dbReference type="Gene3D" id="1.10.10.10">
    <property type="entry name" value="Winged helix-like DNA-binding domain superfamily/Winged helix DNA-binding domain"/>
    <property type="match status" value="1"/>
</dbReference>
<dbReference type="EMBL" id="JAVDTL010000001">
    <property type="protein sequence ID" value="MDR6765318.1"/>
    <property type="molecule type" value="Genomic_DNA"/>
</dbReference>
<keyword evidence="6" id="KW-1185">Reference proteome</keyword>
<dbReference type="Proteomes" id="UP001253458">
    <property type="component" value="Unassembled WGS sequence"/>
</dbReference>
<comment type="caution">
    <text evidence="4">The sequence shown here is derived from an EMBL/GenBank/DDBJ whole genome shotgun (WGS) entry which is preliminary data.</text>
</comment>
<dbReference type="InterPro" id="IPR026881">
    <property type="entry name" value="WYL_dom"/>
</dbReference>
<dbReference type="InterPro" id="IPR036390">
    <property type="entry name" value="WH_DNA-bd_sf"/>
</dbReference>
<keyword evidence="1" id="KW-0805">Transcription regulation</keyword>
<accession>A0AAJ2F2N5</accession>
<dbReference type="InterPro" id="IPR013196">
    <property type="entry name" value="HTH_11"/>
</dbReference>
<sequence length="245" mass="27081">MRRADRLFQIVQLIRGRRLSTAAFLAERLEVSARTIYRDVADLQHQGVPIEGEAGVGYRLGAGFDLPPLMFSQGEANALVAAARLAQAWLDAGLAREVEMALGKILSVLPPAARVAAEAQALYAPSVGLDPRVQSHLQALREAVHSRHMVQIDYADVHGRPSLRRLRPLGCFYWGKVWTLSAWCELRNDFRGFRIDRIVGLVVLEEQFRQEPGKTLADLLRKVEAEMEVPPMRAGDATGVPPATA</sequence>
<dbReference type="PANTHER" id="PTHR34580">
    <property type="match status" value="1"/>
</dbReference>
<keyword evidence="4" id="KW-0238">DNA-binding</keyword>
<evidence type="ECO:0000313" key="5">
    <source>
        <dbReference type="EMBL" id="MDR6835756.1"/>
    </source>
</evidence>
<protein>
    <submittedName>
        <fullName evidence="4">DNA-binding transcriptional regulator YafY</fullName>
    </submittedName>
</protein>
<proteinExistence type="predicted"/>
<dbReference type="Pfam" id="PF13280">
    <property type="entry name" value="WYL"/>
    <property type="match status" value="1"/>
</dbReference>
<dbReference type="PROSITE" id="PS51000">
    <property type="entry name" value="HTH_DEOR_2"/>
    <property type="match status" value="1"/>
</dbReference>
<dbReference type="InterPro" id="IPR036388">
    <property type="entry name" value="WH-like_DNA-bd_sf"/>
</dbReference>
<dbReference type="PANTHER" id="PTHR34580:SF3">
    <property type="entry name" value="PROTEIN PAFB"/>
    <property type="match status" value="1"/>
</dbReference>